<dbReference type="EMBL" id="JAVIJP010000132">
    <property type="protein sequence ID" value="KAL3613383.1"/>
    <property type="molecule type" value="Genomic_DNA"/>
</dbReference>
<gene>
    <name evidence="3" type="ORF">CASFOL_037315</name>
    <name evidence="2" type="ORF">CASFOL_042796</name>
</gene>
<keyword evidence="4" id="KW-1185">Reference proteome</keyword>
<dbReference type="AlphaFoldDB" id="A0ABD3B872"/>
<evidence type="ECO:0000313" key="2">
    <source>
        <dbReference type="EMBL" id="KAL3613383.1"/>
    </source>
</evidence>
<dbReference type="EMBL" id="JAVIJP010000074">
    <property type="protein sequence ID" value="KAL3618867.1"/>
    <property type="molecule type" value="Genomic_DNA"/>
</dbReference>
<reference evidence="2" key="2">
    <citation type="submission" date="2024-11" db="EMBL/GenBank/DDBJ databases">
        <authorList>
            <person name="Burger M."/>
            <person name="Chory J."/>
        </authorList>
    </citation>
    <scope>NUCLEOTIDE SEQUENCE</scope>
    <source>
        <strain evidence="2">Tecolote</strain>
        <tissue evidence="2">Flower</tissue>
    </source>
</reference>
<protein>
    <submittedName>
        <fullName evidence="2">Uncharacterized protein</fullName>
    </submittedName>
</protein>
<evidence type="ECO:0000256" key="1">
    <source>
        <dbReference type="SAM" id="MobiDB-lite"/>
    </source>
</evidence>
<evidence type="ECO:0000313" key="4">
    <source>
        <dbReference type="Proteomes" id="UP001632038"/>
    </source>
</evidence>
<accession>A0ABD3B872</accession>
<dbReference type="Proteomes" id="UP001632038">
    <property type="component" value="Unassembled WGS sequence"/>
</dbReference>
<name>A0ABD3B872_9LAMI</name>
<evidence type="ECO:0000313" key="3">
    <source>
        <dbReference type="EMBL" id="KAL3618867.1"/>
    </source>
</evidence>
<comment type="caution">
    <text evidence="2">The sequence shown here is derived from an EMBL/GenBank/DDBJ whole genome shotgun (WGS) entry which is preliminary data.</text>
</comment>
<feature type="region of interest" description="Disordered" evidence="1">
    <location>
        <begin position="1"/>
        <end position="20"/>
    </location>
</feature>
<sequence length="33" mass="3618">MRTIGSSCGGRARSFGHGRFATGIRDFGQDRME</sequence>
<organism evidence="2 4">
    <name type="scientific">Castilleja foliolosa</name>
    <dbReference type="NCBI Taxonomy" id="1961234"/>
    <lineage>
        <taxon>Eukaryota</taxon>
        <taxon>Viridiplantae</taxon>
        <taxon>Streptophyta</taxon>
        <taxon>Embryophyta</taxon>
        <taxon>Tracheophyta</taxon>
        <taxon>Spermatophyta</taxon>
        <taxon>Magnoliopsida</taxon>
        <taxon>eudicotyledons</taxon>
        <taxon>Gunneridae</taxon>
        <taxon>Pentapetalae</taxon>
        <taxon>asterids</taxon>
        <taxon>lamiids</taxon>
        <taxon>Lamiales</taxon>
        <taxon>Orobanchaceae</taxon>
        <taxon>Pedicularideae</taxon>
        <taxon>Castillejinae</taxon>
        <taxon>Castilleja</taxon>
    </lineage>
</organism>
<proteinExistence type="predicted"/>
<reference evidence="2 4" key="1">
    <citation type="journal article" date="2024" name="IScience">
        <title>Strigolactones Initiate the Formation of Haustorium-like Structures in Castilleja.</title>
        <authorList>
            <person name="Buerger M."/>
            <person name="Peterson D."/>
            <person name="Chory J."/>
        </authorList>
    </citation>
    <scope>NUCLEOTIDE SEQUENCE</scope>
    <source>
        <strain evidence="2">Tecolote</strain>
        <tissue evidence="2">Flower</tissue>
    </source>
</reference>